<dbReference type="GO" id="GO:0008422">
    <property type="term" value="F:beta-glucosidase activity"/>
    <property type="evidence" value="ECO:0007669"/>
    <property type="project" value="UniProtKB-ARBA"/>
</dbReference>
<dbReference type="InterPro" id="IPR033132">
    <property type="entry name" value="GH_1_N_CS"/>
</dbReference>
<accession>A0A1D6JAB3</accession>
<gene>
    <name evidence="6" type="ORF">ZEAMMB73_Zm00001d025846</name>
</gene>
<protein>
    <submittedName>
        <fullName evidence="6">Beta-glucosidase 47</fullName>
    </submittedName>
</protein>
<feature type="signal peptide" evidence="5">
    <location>
        <begin position="1"/>
        <end position="29"/>
    </location>
</feature>
<keyword evidence="2" id="KW-0378">Hydrolase</keyword>
<reference evidence="6" key="1">
    <citation type="submission" date="2015-12" db="EMBL/GenBank/DDBJ databases">
        <title>Update maize B73 reference genome by single molecule sequencing technologies.</title>
        <authorList>
            <consortium name="Maize Genome Sequencing Project"/>
            <person name="Ware D."/>
        </authorList>
    </citation>
    <scope>NUCLEOTIDE SEQUENCE</scope>
    <source>
        <tissue evidence="6">Seedling</tissue>
    </source>
</reference>
<dbReference type="PROSITE" id="PS00653">
    <property type="entry name" value="GLYCOSYL_HYDROL_F1_2"/>
    <property type="match status" value="1"/>
</dbReference>
<feature type="region of interest" description="Disordered" evidence="4">
    <location>
        <begin position="275"/>
        <end position="305"/>
    </location>
</feature>
<feature type="chain" id="PRO_5011173607" evidence="5">
    <location>
        <begin position="30"/>
        <end position="455"/>
    </location>
</feature>
<dbReference type="EMBL" id="CM000786">
    <property type="protein sequence ID" value="AQK44836.1"/>
    <property type="molecule type" value="Genomic_DNA"/>
</dbReference>
<keyword evidence="5" id="KW-0732">Signal</keyword>
<evidence type="ECO:0000256" key="5">
    <source>
        <dbReference type="SAM" id="SignalP"/>
    </source>
</evidence>
<evidence type="ECO:0000256" key="3">
    <source>
        <dbReference type="RuleBase" id="RU003690"/>
    </source>
</evidence>
<dbReference type="SUPFAM" id="SSF51445">
    <property type="entry name" value="(Trans)glycosidases"/>
    <property type="match status" value="1"/>
</dbReference>
<evidence type="ECO:0000313" key="6">
    <source>
        <dbReference type="EMBL" id="AQK44836.1"/>
    </source>
</evidence>
<dbReference type="PANTHER" id="PTHR10353:SF159">
    <property type="entry name" value="BETA-GLUCOSIDASE 16"/>
    <property type="match status" value="1"/>
</dbReference>
<dbReference type="ExpressionAtlas" id="A0A1D6JAB3">
    <property type="expression patterns" value="baseline and differential"/>
</dbReference>
<dbReference type="InterPro" id="IPR017853">
    <property type="entry name" value="GH"/>
</dbReference>
<dbReference type="AlphaFoldDB" id="A0A1D6JAB3"/>
<dbReference type="Gene3D" id="3.20.20.80">
    <property type="entry name" value="Glycosidases"/>
    <property type="match status" value="1"/>
</dbReference>
<proteinExistence type="inferred from homology"/>
<evidence type="ECO:0000256" key="2">
    <source>
        <dbReference type="ARBA" id="ARBA00022801"/>
    </source>
</evidence>
<dbReference type="InterPro" id="IPR001360">
    <property type="entry name" value="Glyco_hydro_1"/>
</dbReference>
<organism evidence="6">
    <name type="scientific">Zea mays</name>
    <name type="common">Maize</name>
    <dbReference type="NCBI Taxonomy" id="4577"/>
    <lineage>
        <taxon>Eukaryota</taxon>
        <taxon>Viridiplantae</taxon>
        <taxon>Streptophyta</taxon>
        <taxon>Embryophyta</taxon>
        <taxon>Tracheophyta</taxon>
        <taxon>Spermatophyta</taxon>
        <taxon>Magnoliopsida</taxon>
        <taxon>Liliopsida</taxon>
        <taxon>Poales</taxon>
        <taxon>Poaceae</taxon>
        <taxon>PACMAD clade</taxon>
        <taxon>Panicoideae</taxon>
        <taxon>Andropogonodae</taxon>
        <taxon>Andropogoneae</taxon>
        <taxon>Tripsacinae</taxon>
        <taxon>Zea</taxon>
    </lineage>
</organism>
<dbReference type="Pfam" id="PF00232">
    <property type="entry name" value="Glyco_hydro_1"/>
    <property type="match status" value="1"/>
</dbReference>
<name>A0A1D6JAB3_MAIZE</name>
<feature type="compositionally biased region" description="Basic residues" evidence="4">
    <location>
        <begin position="280"/>
        <end position="293"/>
    </location>
</feature>
<evidence type="ECO:0000256" key="1">
    <source>
        <dbReference type="ARBA" id="ARBA00010838"/>
    </source>
</evidence>
<dbReference type="PANTHER" id="PTHR10353">
    <property type="entry name" value="GLYCOSYL HYDROLASE"/>
    <property type="match status" value="1"/>
</dbReference>
<dbReference type="GO" id="GO:0005975">
    <property type="term" value="P:carbohydrate metabolic process"/>
    <property type="evidence" value="ECO:0007669"/>
    <property type="project" value="InterPro"/>
</dbReference>
<evidence type="ECO:0000256" key="4">
    <source>
        <dbReference type="SAM" id="MobiDB-lite"/>
    </source>
</evidence>
<comment type="similarity">
    <text evidence="1 3">Belongs to the glycosyl hydrolase 1 family.</text>
</comment>
<sequence>MATARAVAAAAAALAAVVLVALLAPAVRGVDRSEFPPGFLFGAATSAYQIEGAYLEDGKGLCNWDVFTHTHSGGVMDGRTGDVADDHYHRYVGDLEILQSLGVNAYRFSISWARVLPRGRVGGVNAGGVAFYNRLIDALLQKGIQPFVTLNHFDMPRELEVRYGGWLDAGIRYDSQASPAPAVVLAIFVRPGRPGSKQQQQQSTSNGYLCCYATQGGVRALRGRLLRGVRRPGAALDDLQRAQPAGQVPVHAGRVPAQPLLPAVRQLRERRLAPGAVRRGAQHHHVPRRRRPRLQGEVPGDAGRLRRDRGRHEMVRAADELHGRHPGRAARAGFRDGLVSGADILGRLPRSDAGDPGIGPADLHRGGEGAAAAVQGGLHRAEPLHGDLRQGLPALPVQPRVVRRERLRLGDRGKGRRGQDRGRYCAGRFLRRPRGHRAGYPVREREVQGHACVYY</sequence>